<comment type="function">
    <text evidence="9">Component of the mitochondrial ribosome (mitoribosome), a dedicated translation machinery responsible for the synthesis of mitochondrial genome-encoded proteins, including at least some of the essential transmembrane subunits of the mitochondrial respiratory chain. The mitoribosomes are attached to the mitochondrial inner membrane and translation products are cotranslationally integrated into the membrane.</text>
</comment>
<keyword evidence="7" id="KW-0496">Mitochondrion</keyword>
<evidence type="ECO:0000256" key="9">
    <source>
        <dbReference type="ARBA" id="ARBA00037226"/>
    </source>
</evidence>
<evidence type="ECO:0000256" key="4">
    <source>
        <dbReference type="ARBA" id="ARBA00022730"/>
    </source>
</evidence>
<dbReference type="InterPro" id="IPR013025">
    <property type="entry name" value="Ribosomal_uL23-like"/>
</dbReference>
<dbReference type="GO" id="GO:0003735">
    <property type="term" value="F:structural constituent of ribosome"/>
    <property type="evidence" value="ECO:0007669"/>
    <property type="project" value="InterPro"/>
</dbReference>
<evidence type="ECO:0000256" key="11">
    <source>
        <dbReference type="ARBA" id="ARBA00070326"/>
    </source>
</evidence>
<evidence type="ECO:0000256" key="10">
    <source>
        <dbReference type="ARBA" id="ARBA00044537"/>
    </source>
</evidence>
<feature type="region of interest" description="Disordered" evidence="14">
    <location>
        <begin position="42"/>
        <end position="70"/>
    </location>
</feature>
<comment type="similarity">
    <text evidence="3 13">Belongs to the universal ribosomal protein uL23 family.</text>
</comment>
<dbReference type="Pfam" id="PF00276">
    <property type="entry name" value="Ribosomal_L23"/>
    <property type="match status" value="1"/>
</dbReference>
<proteinExistence type="inferred from homology"/>
<evidence type="ECO:0000256" key="1">
    <source>
        <dbReference type="ARBA" id="ARBA00004173"/>
    </source>
</evidence>
<evidence type="ECO:0000256" key="2">
    <source>
        <dbReference type="ARBA" id="ARBA00006194"/>
    </source>
</evidence>
<dbReference type="OrthoDB" id="1654884at2759"/>
<keyword evidence="5" id="KW-0694">RNA-binding</keyword>
<comment type="caution">
    <text evidence="16">The sequence shown here is derived from an EMBL/GenBank/DDBJ whole genome shotgun (WGS) entry which is preliminary data.</text>
</comment>
<evidence type="ECO:0000313" key="17">
    <source>
        <dbReference type="Proteomes" id="UP001152885"/>
    </source>
</evidence>
<keyword evidence="8 13" id="KW-0687">Ribonucleoprotein</keyword>
<evidence type="ECO:0000256" key="5">
    <source>
        <dbReference type="ARBA" id="ARBA00022884"/>
    </source>
</evidence>
<keyword evidence="17" id="KW-1185">Reference proteome</keyword>
<accession>A0A9W4TZR4</accession>
<dbReference type="NCBIfam" id="NF011118">
    <property type="entry name" value="PRK14548.1"/>
    <property type="match status" value="1"/>
</dbReference>
<dbReference type="HAMAP" id="MF_01369_A">
    <property type="entry name" value="Ribosomal_uL23_A"/>
    <property type="match status" value="1"/>
</dbReference>
<dbReference type="FunFam" id="3.30.420.80:FF:000011">
    <property type="entry name" value="37S ribosomal protein S18, mitochondrial"/>
    <property type="match status" value="1"/>
</dbReference>
<keyword evidence="4" id="KW-0699">rRNA-binding</keyword>
<keyword evidence="6 13" id="KW-0689">Ribosomal protein</keyword>
<dbReference type="GO" id="GO:0005840">
    <property type="term" value="C:ribosome"/>
    <property type="evidence" value="ECO:0007669"/>
    <property type="project" value="UniProtKB-KW"/>
</dbReference>
<dbReference type="GO" id="GO:0019843">
    <property type="term" value="F:rRNA binding"/>
    <property type="evidence" value="ECO:0007669"/>
    <property type="project" value="UniProtKB-KW"/>
</dbReference>
<evidence type="ECO:0000259" key="15">
    <source>
        <dbReference type="Pfam" id="PF03939"/>
    </source>
</evidence>
<organism evidence="16 17">
    <name type="scientific">Candida verbasci</name>
    <dbReference type="NCBI Taxonomy" id="1227364"/>
    <lineage>
        <taxon>Eukaryota</taxon>
        <taxon>Fungi</taxon>
        <taxon>Dikarya</taxon>
        <taxon>Ascomycota</taxon>
        <taxon>Saccharomycotina</taxon>
        <taxon>Pichiomycetes</taxon>
        <taxon>Debaryomycetaceae</taxon>
        <taxon>Candida/Lodderomyces clade</taxon>
        <taxon>Candida</taxon>
    </lineage>
</organism>
<dbReference type="SUPFAM" id="SSF54189">
    <property type="entry name" value="Ribosomal proteins S24e, L23 and L15e"/>
    <property type="match status" value="1"/>
</dbReference>
<name>A0A9W4TZR4_9ASCO</name>
<dbReference type="InterPro" id="IPR005633">
    <property type="entry name" value="Ribosomal_uL23_N"/>
</dbReference>
<dbReference type="InterPro" id="IPR012678">
    <property type="entry name" value="Ribosomal_uL23/eL15/eS24_sf"/>
</dbReference>
<evidence type="ECO:0000256" key="6">
    <source>
        <dbReference type="ARBA" id="ARBA00022980"/>
    </source>
</evidence>
<sequence length="362" mass="41141">MFSSINKLLLRRSHIYTPSAIIKSIPTFSQFSTSSVINQESTSTIQQQQQQQQQTSRYGKKPITKSTSSSLKKNEKIVGWKLYGLFNRHNTRCTLVSIVEDQDFLEKNKDLSYNEKVLYYLQLPHKVKYTISAGQLGFRKTQRQEYEAGFQVAAKMFKTIEEKQWIGPTDKIELILKNFGKGREAFKSALLGKEGYGIKNNITRISDATSIKFGGVRSKRTRPTTKASAAKKATLKGVNGKKVTKVRTSTTFRLPKTLKLSRSPKYQRKSIPHYNRLDAYKIIVAPIATETAMKKVEDGNTLVFQVDIKANKHQIKSAIKELYDVEAEYVNTLIRPNGTKKAYIRLTADHDALDVANRIGYI</sequence>
<evidence type="ECO:0000256" key="12">
    <source>
        <dbReference type="ARBA" id="ARBA00075004"/>
    </source>
</evidence>
<dbReference type="PROSITE" id="PS00050">
    <property type="entry name" value="RIBOSOMAL_L23"/>
    <property type="match status" value="1"/>
</dbReference>
<evidence type="ECO:0000256" key="14">
    <source>
        <dbReference type="SAM" id="MobiDB-lite"/>
    </source>
</evidence>
<protein>
    <recommendedName>
        <fullName evidence="10">Large ribosomal subunit protein uL23</fullName>
    </recommendedName>
    <alternativeName>
        <fullName evidence="12">60S ribosomal protein L25</fullName>
    </alternativeName>
    <alternativeName>
        <fullName evidence="11">Small ribosomal subunit protein uS11m</fullName>
    </alternativeName>
</protein>
<reference evidence="16" key="1">
    <citation type="submission" date="2022-12" db="EMBL/GenBank/DDBJ databases">
        <authorList>
            <person name="Brejova B."/>
        </authorList>
    </citation>
    <scope>NUCLEOTIDE SEQUENCE</scope>
</reference>
<dbReference type="Proteomes" id="UP001152885">
    <property type="component" value="Unassembled WGS sequence"/>
</dbReference>
<dbReference type="InterPro" id="IPR001014">
    <property type="entry name" value="Ribosomal_uL23_CS"/>
</dbReference>
<dbReference type="GO" id="GO:0006412">
    <property type="term" value="P:translation"/>
    <property type="evidence" value="ECO:0007669"/>
    <property type="project" value="InterPro"/>
</dbReference>
<comment type="subcellular location">
    <subcellularLocation>
        <location evidence="1">Mitochondrion</location>
    </subcellularLocation>
</comment>
<gene>
    <name evidence="16" type="ORF">CANVERA_P5140</name>
</gene>
<feature type="domain" description="Large ribosomal subunit protein uL23 N-terminal" evidence="15">
    <location>
        <begin position="224"/>
        <end position="273"/>
    </location>
</feature>
<evidence type="ECO:0000256" key="7">
    <source>
        <dbReference type="ARBA" id="ARBA00023128"/>
    </source>
</evidence>
<dbReference type="GO" id="GO:1990904">
    <property type="term" value="C:ribonucleoprotein complex"/>
    <property type="evidence" value="ECO:0007669"/>
    <property type="project" value="UniProtKB-KW"/>
</dbReference>
<dbReference type="AlphaFoldDB" id="A0A9W4TZR4"/>
<dbReference type="PANTHER" id="PTHR11620">
    <property type="entry name" value="60S RIBOSOMAL PROTEIN L23A"/>
    <property type="match status" value="1"/>
</dbReference>
<dbReference type="InterPro" id="IPR012677">
    <property type="entry name" value="Nucleotide-bd_a/b_plait_sf"/>
</dbReference>
<dbReference type="EMBL" id="CANTUO010000007">
    <property type="protein sequence ID" value="CAI5760632.1"/>
    <property type="molecule type" value="Genomic_DNA"/>
</dbReference>
<dbReference type="InterPro" id="IPR036967">
    <property type="entry name" value="Ribosomal_uS11_sf"/>
</dbReference>
<evidence type="ECO:0000256" key="3">
    <source>
        <dbReference type="ARBA" id="ARBA00006700"/>
    </source>
</evidence>
<dbReference type="FunFam" id="3.30.70.330:FF:000035">
    <property type="entry name" value="60S ribosomal protein L23a"/>
    <property type="match status" value="1"/>
</dbReference>
<dbReference type="Gene3D" id="3.30.70.330">
    <property type="match status" value="1"/>
</dbReference>
<dbReference type="Pfam" id="PF03939">
    <property type="entry name" value="Ribosomal_L23eN"/>
    <property type="match status" value="1"/>
</dbReference>
<evidence type="ECO:0000256" key="8">
    <source>
        <dbReference type="ARBA" id="ARBA00023274"/>
    </source>
</evidence>
<dbReference type="Gene3D" id="3.30.420.80">
    <property type="entry name" value="Ribosomal protein S11"/>
    <property type="match status" value="1"/>
</dbReference>
<evidence type="ECO:0000313" key="16">
    <source>
        <dbReference type="EMBL" id="CAI5760632.1"/>
    </source>
</evidence>
<evidence type="ECO:0000256" key="13">
    <source>
        <dbReference type="RuleBase" id="RU003934"/>
    </source>
</evidence>
<comment type="similarity">
    <text evidence="2">Belongs to the universal ribosomal protein uS11 family.</text>
</comment>
<dbReference type="GO" id="GO:0005739">
    <property type="term" value="C:mitochondrion"/>
    <property type="evidence" value="ECO:0007669"/>
    <property type="project" value="UniProtKB-SubCell"/>
</dbReference>
<dbReference type="SUPFAM" id="SSF53137">
    <property type="entry name" value="Translational machinery components"/>
    <property type="match status" value="1"/>
</dbReference>